<name>A0A699HQV9_TANCI</name>
<organism evidence="2">
    <name type="scientific">Tanacetum cinerariifolium</name>
    <name type="common">Dalmatian daisy</name>
    <name type="synonym">Chrysanthemum cinerariifolium</name>
    <dbReference type="NCBI Taxonomy" id="118510"/>
    <lineage>
        <taxon>Eukaryota</taxon>
        <taxon>Viridiplantae</taxon>
        <taxon>Streptophyta</taxon>
        <taxon>Embryophyta</taxon>
        <taxon>Tracheophyta</taxon>
        <taxon>Spermatophyta</taxon>
        <taxon>Magnoliopsida</taxon>
        <taxon>eudicotyledons</taxon>
        <taxon>Gunneridae</taxon>
        <taxon>Pentapetalae</taxon>
        <taxon>asterids</taxon>
        <taxon>campanulids</taxon>
        <taxon>Asterales</taxon>
        <taxon>Asteraceae</taxon>
        <taxon>Asteroideae</taxon>
        <taxon>Anthemideae</taxon>
        <taxon>Anthemidinae</taxon>
        <taxon>Tanacetum</taxon>
    </lineage>
</organism>
<dbReference type="PANTHER" id="PTHR33067:SF31">
    <property type="entry name" value="RNA-DIRECTED DNA POLYMERASE"/>
    <property type="match status" value="1"/>
</dbReference>
<feature type="compositionally biased region" description="Polar residues" evidence="1">
    <location>
        <begin position="187"/>
        <end position="219"/>
    </location>
</feature>
<reference evidence="2" key="1">
    <citation type="journal article" date="2019" name="Sci. Rep.">
        <title>Draft genome of Tanacetum cinerariifolium, the natural source of mosquito coil.</title>
        <authorList>
            <person name="Yamashiro T."/>
            <person name="Shiraishi A."/>
            <person name="Satake H."/>
            <person name="Nakayama K."/>
        </authorList>
    </citation>
    <scope>NUCLEOTIDE SEQUENCE</scope>
</reference>
<evidence type="ECO:0000313" key="2">
    <source>
        <dbReference type="EMBL" id="GEY58317.1"/>
    </source>
</evidence>
<gene>
    <name evidence="2" type="ORF">Tci_430291</name>
</gene>
<protein>
    <submittedName>
        <fullName evidence="2">Reverse transcriptase domain-containing protein</fullName>
    </submittedName>
</protein>
<comment type="caution">
    <text evidence="2">The sequence shown here is derived from an EMBL/GenBank/DDBJ whole genome shotgun (WGS) entry which is preliminary data.</text>
</comment>
<keyword evidence="2" id="KW-0695">RNA-directed DNA polymerase</keyword>
<keyword evidence="2" id="KW-0808">Transferase</keyword>
<dbReference type="InterPro" id="IPR021109">
    <property type="entry name" value="Peptidase_aspartic_dom_sf"/>
</dbReference>
<proteinExistence type="predicted"/>
<accession>A0A699HQV9</accession>
<feature type="compositionally biased region" description="Polar residues" evidence="1">
    <location>
        <begin position="1"/>
        <end position="21"/>
    </location>
</feature>
<evidence type="ECO:0000256" key="1">
    <source>
        <dbReference type="SAM" id="MobiDB-lite"/>
    </source>
</evidence>
<sequence>MHTRSSSNLLVESSPNLTTSNPKRRYRRRSKQPFILEESSVDTMADQRTMEELLRAPTEGYAETIVVPPILAEQFELKHSLINMMTSNQFFRLEKDNPYDHIRCDANSFSSKIAKLTHAVNQQTSVVTTAMTAILKQFQATPPPAFVKAIKEICVTCGAAVNYNQGNSGYRPPGVANQIRPPDFAQPNVQTNQNRFSQPQGYNRGNNCNQDQSYQAPTQQNQVVPLTSMSNQTNELKNMMASFFQMNTASTSGSRSLPSNTIANPKGELKSITTRSGIVLDGPSVPIPTPFINPKEDERVEETLTDQNLAYYTIKVPPPLVQKPKPPSQRKFVVHQRDPLHPNIPYPLRIELKCKALADLGASINFMPLSVWKKLGLPELISTRMTLELANRAICTPGGIARDVFVPVGKFTFPADFVIVDYESDPRVPLILGRPFLRTARALIDVHEEEMILRDVKDDIFDPKGGNVLIEKLLDLASTKDPRGKLLNINLLIAKIKSLNENPTHDHVLKPLSPSLILVEDSNFFLEKSDTSLSYSNNSLPEFETFSNHTEETNSGCTTTHADYSLPKKFDPGELTSIVDFEIREKFLYTTNVNLPPEEDHSLIFAYVVWTFLSFLTYPVVPPNLLSFGNEDTIFDPGISNYHFPSLLPDVSHRCETFMKFNVYPKLLNESPMEILSSTFSPMDQ</sequence>
<dbReference type="GO" id="GO:0003964">
    <property type="term" value="F:RNA-directed DNA polymerase activity"/>
    <property type="evidence" value="ECO:0007669"/>
    <property type="project" value="UniProtKB-KW"/>
</dbReference>
<keyword evidence="2" id="KW-0548">Nucleotidyltransferase</keyword>
<dbReference type="Gene3D" id="2.40.70.10">
    <property type="entry name" value="Acid Proteases"/>
    <property type="match status" value="1"/>
</dbReference>
<dbReference type="PANTHER" id="PTHR33067">
    <property type="entry name" value="RNA-DIRECTED DNA POLYMERASE-RELATED"/>
    <property type="match status" value="1"/>
</dbReference>
<dbReference type="CDD" id="cd00303">
    <property type="entry name" value="retropepsin_like"/>
    <property type="match status" value="1"/>
</dbReference>
<feature type="region of interest" description="Disordered" evidence="1">
    <location>
        <begin position="185"/>
        <end position="219"/>
    </location>
</feature>
<dbReference type="EMBL" id="BKCJ010190934">
    <property type="protein sequence ID" value="GEY58317.1"/>
    <property type="molecule type" value="Genomic_DNA"/>
</dbReference>
<dbReference type="AlphaFoldDB" id="A0A699HQV9"/>
<dbReference type="SUPFAM" id="SSF50630">
    <property type="entry name" value="Acid proteases"/>
    <property type="match status" value="1"/>
</dbReference>
<feature type="region of interest" description="Disordered" evidence="1">
    <location>
        <begin position="1"/>
        <end position="30"/>
    </location>
</feature>